<keyword evidence="7" id="KW-0809">Transit peptide</keyword>
<dbReference type="EMBL" id="PGGS01000016">
    <property type="protein sequence ID" value="PNH12045.1"/>
    <property type="molecule type" value="Genomic_DNA"/>
</dbReference>
<evidence type="ECO:0000256" key="7">
    <source>
        <dbReference type="ARBA" id="ARBA00022946"/>
    </source>
</evidence>
<dbReference type="GO" id="GO:0045300">
    <property type="term" value="F:stearoyl-[ACP] desaturase activity"/>
    <property type="evidence" value="ECO:0007669"/>
    <property type="project" value="InterPro"/>
</dbReference>
<comment type="subunit">
    <text evidence="3">Homodimer.</text>
</comment>
<evidence type="ECO:0000313" key="13">
    <source>
        <dbReference type="Proteomes" id="UP000236333"/>
    </source>
</evidence>
<evidence type="ECO:0000256" key="6">
    <source>
        <dbReference type="ARBA" id="ARBA00022832"/>
    </source>
</evidence>
<keyword evidence="11" id="KW-0275">Fatty acid biosynthesis</keyword>
<evidence type="ECO:0000256" key="1">
    <source>
        <dbReference type="ARBA" id="ARBA00001954"/>
    </source>
</evidence>
<organism evidence="12 13">
    <name type="scientific">Tetrabaena socialis</name>
    <dbReference type="NCBI Taxonomy" id="47790"/>
    <lineage>
        <taxon>Eukaryota</taxon>
        <taxon>Viridiplantae</taxon>
        <taxon>Chlorophyta</taxon>
        <taxon>core chlorophytes</taxon>
        <taxon>Chlorophyceae</taxon>
        <taxon>CS clade</taxon>
        <taxon>Chlamydomonadales</taxon>
        <taxon>Tetrabaenaceae</taxon>
        <taxon>Tetrabaena</taxon>
    </lineage>
</organism>
<dbReference type="Gene3D" id="1.10.620.20">
    <property type="entry name" value="Ribonucleotide Reductase, subunit A"/>
    <property type="match status" value="1"/>
</dbReference>
<evidence type="ECO:0000256" key="9">
    <source>
        <dbReference type="ARBA" id="ARBA00023004"/>
    </source>
</evidence>
<keyword evidence="10" id="KW-0443">Lipid metabolism</keyword>
<comment type="caution">
    <text evidence="12">The sequence shown here is derived from an EMBL/GenBank/DDBJ whole genome shotgun (WGS) entry which is preliminary data.</text>
</comment>
<dbReference type="SUPFAM" id="SSF47240">
    <property type="entry name" value="Ferritin-like"/>
    <property type="match status" value="1"/>
</dbReference>
<keyword evidence="4" id="KW-0444">Lipid biosynthesis</keyword>
<keyword evidence="8" id="KW-0560">Oxidoreductase</keyword>
<proteinExistence type="inferred from homology"/>
<evidence type="ECO:0000256" key="2">
    <source>
        <dbReference type="ARBA" id="ARBA00008749"/>
    </source>
</evidence>
<evidence type="ECO:0000256" key="8">
    <source>
        <dbReference type="ARBA" id="ARBA00023002"/>
    </source>
</evidence>
<keyword evidence="6" id="KW-0276">Fatty acid metabolism</keyword>
<reference evidence="12 13" key="1">
    <citation type="journal article" date="2017" name="Mol. Biol. Evol.">
        <title>The 4-celled Tetrabaena socialis nuclear genome reveals the essential components for genetic control of cell number at the origin of multicellularity in the volvocine lineage.</title>
        <authorList>
            <person name="Featherston J."/>
            <person name="Arakaki Y."/>
            <person name="Hanschen E.R."/>
            <person name="Ferris P.J."/>
            <person name="Michod R.E."/>
            <person name="Olson B.J.S.C."/>
            <person name="Nozaki H."/>
            <person name="Durand P.M."/>
        </authorList>
    </citation>
    <scope>NUCLEOTIDE SEQUENCE [LARGE SCALE GENOMIC DNA]</scope>
    <source>
        <strain evidence="12 13">NIES-571</strain>
    </source>
</reference>
<accession>A0A2J8AHN7</accession>
<dbReference type="InterPro" id="IPR012348">
    <property type="entry name" value="RNR-like"/>
</dbReference>
<comment type="cofactor">
    <cofactor evidence="1">
        <name>Fe(2+)</name>
        <dbReference type="ChEBI" id="CHEBI:29033"/>
    </cofactor>
</comment>
<gene>
    <name evidence="12" type="ORF">TSOC_001072</name>
</gene>
<keyword evidence="9" id="KW-0408">Iron</keyword>
<evidence type="ECO:0000313" key="12">
    <source>
        <dbReference type="EMBL" id="PNH12045.1"/>
    </source>
</evidence>
<dbReference type="InterPro" id="IPR005067">
    <property type="entry name" value="Fatty_acid_desaturase-2"/>
</dbReference>
<evidence type="ECO:0000256" key="3">
    <source>
        <dbReference type="ARBA" id="ARBA00011738"/>
    </source>
</evidence>
<protein>
    <submittedName>
        <fullName evidence="12">Acyl-[acyl-carrier-protein] desaturase, chloroplastic</fullName>
    </submittedName>
</protein>
<dbReference type="InterPro" id="IPR009078">
    <property type="entry name" value="Ferritin-like_SF"/>
</dbReference>
<dbReference type="PANTHER" id="PTHR31155">
    <property type="entry name" value="ACYL- ACYL-CARRIER-PROTEIN DESATURASE-RELATED"/>
    <property type="match status" value="1"/>
</dbReference>
<keyword evidence="13" id="KW-1185">Reference proteome</keyword>
<dbReference type="GO" id="GO:0046872">
    <property type="term" value="F:metal ion binding"/>
    <property type="evidence" value="ECO:0007669"/>
    <property type="project" value="UniProtKB-KW"/>
</dbReference>
<evidence type="ECO:0000256" key="10">
    <source>
        <dbReference type="ARBA" id="ARBA00023098"/>
    </source>
</evidence>
<dbReference type="OrthoDB" id="779568at2759"/>
<evidence type="ECO:0000256" key="4">
    <source>
        <dbReference type="ARBA" id="ARBA00022516"/>
    </source>
</evidence>
<sequence length="65" mass="7419">MEHLVVRWDVANRSGLSGEAAAAQEYVVKLPDRIRKLAERASARKAKTKVVHSPFSWIFDRKVEL</sequence>
<keyword evidence="5" id="KW-0479">Metal-binding</keyword>
<dbReference type="Pfam" id="PF03405">
    <property type="entry name" value="FA_desaturase_2"/>
    <property type="match status" value="1"/>
</dbReference>
<dbReference type="Proteomes" id="UP000236333">
    <property type="component" value="Unassembled WGS sequence"/>
</dbReference>
<comment type="similarity">
    <text evidence="2">Belongs to the fatty acid desaturase type 2 family.</text>
</comment>
<dbReference type="AlphaFoldDB" id="A0A2J8AHN7"/>
<evidence type="ECO:0000256" key="5">
    <source>
        <dbReference type="ARBA" id="ARBA00022723"/>
    </source>
</evidence>
<dbReference type="PANTHER" id="PTHR31155:SF9">
    <property type="entry name" value="STEAROYL-[ACYL-CARRIER-PROTEIN] 9-DESATURASE 7, CHLOROPLASTIC"/>
    <property type="match status" value="1"/>
</dbReference>
<evidence type="ECO:0000256" key="11">
    <source>
        <dbReference type="ARBA" id="ARBA00023160"/>
    </source>
</evidence>
<name>A0A2J8AHN7_9CHLO</name>
<dbReference type="GO" id="GO:0006633">
    <property type="term" value="P:fatty acid biosynthetic process"/>
    <property type="evidence" value="ECO:0007669"/>
    <property type="project" value="UniProtKB-KW"/>
</dbReference>